<organism evidence="2 3">
    <name type="scientific">Molossus molossus</name>
    <name type="common">Pallas' mastiff bat</name>
    <name type="synonym">Vespertilio molossus</name>
    <dbReference type="NCBI Taxonomy" id="27622"/>
    <lineage>
        <taxon>Eukaryota</taxon>
        <taxon>Metazoa</taxon>
        <taxon>Chordata</taxon>
        <taxon>Craniata</taxon>
        <taxon>Vertebrata</taxon>
        <taxon>Euteleostomi</taxon>
        <taxon>Mammalia</taxon>
        <taxon>Eutheria</taxon>
        <taxon>Laurasiatheria</taxon>
        <taxon>Chiroptera</taxon>
        <taxon>Yangochiroptera</taxon>
        <taxon>Molossidae</taxon>
        <taxon>Molossus</taxon>
    </lineage>
</organism>
<accession>A0A7J8I0Y3</accession>
<name>A0A7J8I0Y3_MOLMO</name>
<dbReference type="Proteomes" id="UP000550707">
    <property type="component" value="Unassembled WGS sequence"/>
</dbReference>
<dbReference type="InParanoid" id="A0A7J8I0Y3"/>
<feature type="compositionally biased region" description="Basic and acidic residues" evidence="1">
    <location>
        <begin position="25"/>
        <end position="43"/>
    </location>
</feature>
<proteinExistence type="predicted"/>
<sequence>MTRRGGGTLGSRPITEDPTVTGAHSPEDLCEERNRRTKIEMRPDMVTTSRESKEPLPVSSIKAAHRNPLKDLPFKMLSPVAPPESILEQAEPSGLAYPKRKKSVWGREGWCPRSSSRVLVAGSRETPAPSCLSRTQLRHVGCLHR</sequence>
<protein>
    <submittedName>
        <fullName evidence="2">Uncharacterized protein</fullName>
    </submittedName>
</protein>
<dbReference type="AlphaFoldDB" id="A0A7J8I0Y3"/>
<comment type="caution">
    <text evidence="2">The sequence shown here is derived from an EMBL/GenBank/DDBJ whole genome shotgun (WGS) entry which is preliminary data.</text>
</comment>
<evidence type="ECO:0000313" key="3">
    <source>
        <dbReference type="Proteomes" id="UP000550707"/>
    </source>
</evidence>
<evidence type="ECO:0000313" key="2">
    <source>
        <dbReference type="EMBL" id="KAF6477938.1"/>
    </source>
</evidence>
<feature type="region of interest" description="Disordered" evidence="1">
    <location>
        <begin position="1"/>
        <end position="64"/>
    </location>
</feature>
<dbReference type="EMBL" id="JACASF010000005">
    <property type="protein sequence ID" value="KAF6477938.1"/>
    <property type="molecule type" value="Genomic_DNA"/>
</dbReference>
<reference evidence="2 3" key="1">
    <citation type="journal article" date="2020" name="Nature">
        <title>Six reference-quality genomes reveal evolution of bat adaptations.</title>
        <authorList>
            <person name="Jebb D."/>
            <person name="Huang Z."/>
            <person name="Pippel M."/>
            <person name="Hughes G.M."/>
            <person name="Lavrichenko K."/>
            <person name="Devanna P."/>
            <person name="Winkler S."/>
            <person name="Jermiin L.S."/>
            <person name="Skirmuntt E.C."/>
            <person name="Katzourakis A."/>
            <person name="Burkitt-Gray L."/>
            <person name="Ray D.A."/>
            <person name="Sullivan K.A.M."/>
            <person name="Roscito J.G."/>
            <person name="Kirilenko B.M."/>
            <person name="Davalos L.M."/>
            <person name="Corthals A.P."/>
            <person name="Power M.L."/>
            <person name="Jones G."/>
            <person name="Ransome R.D."/>
            <person name="Dechmann D.K.N."/>
            <person name="Locatelli A.G."/>
            <person name="Puechmaille S.J."/>
            <person name="Fedrigo O."/>
            <person name="Jarvis E.D."/>
            <person name="Hiller M."/>
            <person name="Vernes S.C."/>
            <person name="Myers E.W."/>
            <person name="Teeling E.C."/>
        </authorList>
    </citation>
    <scope>NUCLEOTIDE SEQUENCE [LARGE SCALE GENOMIC DNA]</scope>
    <source>
        <strain evidence="2">MMolMol1</strain>
        <tissue evidence="2">Muscle</tissue>
    </source>
</reference>
<evidence type="ECO:0000256" key="1">
    <source>
        <dbReference type="SAM" id="MobiDB-lite"/>
    </source>
</evidence>
<gene>
    <name evidence="2" type="ORF">HJG59_010831</name>
</gene>
<keyword evidence="3" id="KW-1185">Reference proteome</keyword>